<dbReference type="Gene3D" id="3.40.190.170">
    <property type="entry name" value="Bacterial extracellular solute-binding protein, family 7"/>
    <property type="match status" value="1"/>
</dbReference>
<dbReference type="NCBIfam" id="TIGR00787">
    <property type="entry name" value="dctP"/>
    <property type="match status" value="1"/>
</dbReference>
<dbReference type="NCBIfam" id="NF037995">
    <property type="entry name" value="TRAP_S1"/>
    <property type="match status" value="1"/>
</dbReference>
<dbReference type="CDD" id="cd13671">
    <property type="entry name" value="PBP2_TRAP_SBP_like_3"/>
    <property type="match status" value="1"/>
</dbReference>
<dbReference type="RefSeq" id="WP_125137620.1">
    <property type="nucleotide sequence ID" value="NZ_LR130778.1"/>
</dbReference>
<dbReference type="OrthoDB" id="9815946at2"/>
<proteinExistence type="predicted"/>
<dbReference type="GO" id="GO:0055085">
    <property type="term" value="P:transmembrane transport"/>
    <property type="evidence" value="ECO:0007669"/>
    <property type="project" value="InterPro"/>
</dbReference>
<dbReference type="Proteomes" id="UP000279029">
    <property type="component" value="Chromosome"/>
</dbReference>
<organism evidence="4 5">
    <name type="scientific">Petrocella atlantisensis</name>
    <dbReference type="NCBI Taxonomy" id="2173034"/>
    <lineage>
        <taxon>Bacteria</taxon>
        <taxon>Bacillati</taxon>
        <taxon>Bacillota</taxon>
        <taxon>Clostridia</taxon>
        <taxon>Lachnospirales</taxon>
        <taxon>Vallitaleaceae</taxon>
        <taxon>Petrocella</taxon>
    </lineage>
</organism>
<reference evidence="4 5" key="1">
    <citation type="submission" date="2018-09" db="EMBL/GenBank/DDBJ databases">
        <authorList>
            <person name="Postec A."/>
        </authorList>
    </citation>
    <scope>NUCLEOTIDE SEQUENCE [LARGE SCALE GENOMIC DNA]</scope>
    <source>
        <strain evidence="4">70B-A</strain>
    </source>
</reference>
<gene>
    <name evidence="4" type="ORF">PATL70BA_2597</name>
</gene>
<evidence type="ECO:0000313" key="4">
    <source>
        <dbReference type="EMBL" id="VDN48497.1"/>
    </source>
</evidence>
<evidence type="ECO:0000256" key="2">
    <source>
        <dbReference type="SAM" id="MobiDB-lite"/>
    </source>
</evidence>
<dbReference type="GO" id="GO:0030246">
    <property type="term" value="F:carbohydrate binding"/>
    <property type="evidence" value="ECO:0007669"/>
    <property type="project" value="TreeGrafter"/>
</dbReference>
<dbReference type="PANTHER" id="PTHR33376:SF2">
    <property type="entry name" value="DICARBOXYLATE-BINDING PERIPLASMIC PROTEIN"/>
    <property type="match status" value="1"/>
</dbReference>
<name>A0A3P7PXX6_9FIRM</name>
<dbReference type="SUPFAM" id="SSF53850">
    <property type="entry name" value="Periplasmic binding protein-like II"/>
    <property type="match status" value="1"/>
</dbReference>
<dbReference type="EMBL" id="LR130778">
    <property type="protein sequence ID" value="VDN48497.1"/>
    <property type="molecule type" value="Genomic_DNA"/>
</dbReference>
<dbReference type="InterPro" id="IPR004682">
    <property type="entry name" value="TRAP_DctP"/>
</dbReference>
<feature type="signal peptide" evidence="3">
    <location>
        <begin position="1"/>
        <end position="19"/>
    </location>
</feature>
<feature type="compositionally biased region" description="Low complexity" evidence="2">
    <location>
        <begin position="25"/>
        <end position="42"/>
    </location>
</feature>
<dbReference type="InterPro" id="IPR018389">
    <property type="entry name" value="DctP_fam"/>
</dbReference>
<dbReference type="PIRSF" id="PIRSF006470">
    <property type="entry name" value="DctB"/>
    <property type="match status" value="1"/>
</dbReference>
<keyword evidence="1 3" id="KW-0732">Signal</keyword>
<protein>
    <submittedName>
        <fullName evidence="4">Solute-binding protein Bpro_3107</fullName>
    </submittedName>
</protein>
<dbReference type="PROSITE" id="PS51257">
    <property type="entry name" value="PROKAR_LIPOPROTEIN"/>
    <property type="match status" value="1"/>
</dbReference>
<dbReference type="KEGG" id="cbar:PATL70BA_2597"/>
<accession>A0A3P7PXX6</accession>
<evidence type="ECO:0000256" key="3">
    <source>
        <dbReference type="SAM" id="SignalP"/>
    </source>
</evidence>
<dbReference type="AlphaFoldDB" id="A0A3P7PXX6"/>
<dbReference type="Pfam" id="PF03480">
    <property type="entry name" value="DctP"/>
    <property type="match status" value="1"/>
</dbReference>
<dbReference type="GO" id="GO:0030288">
    <property type="term" value="C:outer membrane-bounded periplasmic space"/>
    <property type="evidence" value="ECO:0007669"/>
    <property type="project" value="InterPro"/>
</dbReference>
<feature type="chain" id="PRO_5038554509" evidence="3">
    <location>
        <begin position="20"/>
        <end position="355"/>
    </location>
</feature>
<dbReference type="PANTHER" id="PTHR33376">
    <property type="match status" value="1"/>
</dbReference>
<evidence type="ECO:0000313" key="5">
    <source>
        <dbReference type="Proteomes" id="UP000279029"/>
    </source>
</evidence>
<keyword evidence="5" id="KW-1185">Reference proteome</keyword>
<dbReference type="InterPro" id="IPR038404">
    <property type="entry name" value="TRAP_DctP_sf"/>
</dbReference>
<feature type="region of interest" description="Disordered" evidence="2">
    <location>
        <begin position="25"/>
        <end position="50"/>
    </location>
</feature>
<evidence type="ECO:0000256" key="1">
    <source>
        <dbReference type="ARBA" id="ARBA00022729"/>
    </source>
</evidence>
<sequence length="355" mass="39242">MIKKLLGIIFIVAMMAALAVGCAKTETPAETPAETETTTETAETPEEEPAPVEAVVLKLAETHPADYPTTLGDYEFARLVEEKTEGRVKIEVFPAAQLGEEKDVIEQVQIGAIDLTRTSIAPLTEFAPSLNVLQLPYIYRDADHMWNVLNSEIGENFLKSVESANFVGLGWFDPGQRNFYNSQKEITSLADLKGLKFRVMQSELMMDMVAALGASPTPLPYGEVYSAIQTGIIDGAENNWPSYDTSSHFEVAKYYTIDGHVRVPEIIIASSIAMQKISAEDLAIMKEAAKEAQAFQIEKWEAKEVESRKKVEEAGSIITELTPEAKAEFAAAMEPVYQKYAAEYTDLIKQVQEVQ</sequence>